<evidence type="ECO:0000313" key="3">
    <source>
        <dbReference type="Proteomes" id="UP000075809"/>
    </source>
</evidence>
<evidence type="ECO:0000256" key="1">
    <source>
        <dbReference type="SAM" id="MobiDB-lite"/>
    </source>
</evidence>
<reference evidence="2 3" key="1">
    <citation type="submission" date="2015-09" db="EMBL/GenBank/DDBJ databases">
        <title>Trachymyrmex zeteki WGS genome.</title>
        <authorList>
            <person name="Nygaard S."/>
            <person name="Hu H."/>
            <person name="Boomsma J."/>
            <person name="Zhang G."/>
        </authorList>
    </citation>
    <scope>NUCLEOTIDE SEQUENCE [LARGE SCALE GENOMIC DNA]</scope>
    <source>
        <strain evidence="2">Tzet28-1</strain>
        <tissue evidence="2">Whole body</tissue>
    </source>
</reference>
<evidence type="ECO:0000313" key="2">
    <source>
        <dbReference type="EMBL" id="KYQ60024.1"/>
    </source>
</evidence>
<organism evidence="2 3">
    <name type="scientific">Mycetomoellerius zeteki</name>
    <dbReference type="NCBI Taxonomy" id="64791"/>
    <lineage>
        <taxon>Eukaryota</taxon>
        <taxon>Metazoa</taxon>
        <taxon>Ecdysozoa</taxon>
        <taxon>Arthropoda</taxon>
        <taxon>Hexapoda</taxon>
        <taxon>Insecta</taxon>
        <taxon>Pterygota</taxon>
        <taxon>Neoptera</taxon>
        <taxon>Endopterygota</taxon>
        <taxon>Hymenoptera</taxon>
        <taxon>Apocrita</taxon>
        <taxon>Aculeata</taxon>
        <taxon>Formicoidea</taxon>
        <taxon>Formicidae</taxon>
        <taxon>Myrmicinae</taxon>
        <taxon>Mycetomoellerius</taxon>
    </lineage>
</organism>
<name>A0A151XHY9_9HYME</name>
<feature type="region of interest" description="Disordered" evidence="1">
    <location>
        <begin position="110"/>
        <end position="191"/>
    </location>
</feature>
<keyword evidence="3" id="KW-1185">Reference proteome</keyword>
<feature type="compositionally biased region" description="Pro residues" evidence="1">
    <location>
        <begin position="126"/>
        <end position="137"/>
    </location>
</feature>
<sequence length="191" mass="21216">MRVTEIEGEKEEVSPLFLFDWVEPAEPMMVRELKRPWQGCFGPGGFHGIPGTPGPGVSALQSRPGFYANPCMADWLSVALWPLDPEVTFLPWKLVPLKLPRASTPVRDLRRRPSATVETQTSSVWPPLPSAPLPPPEELNEFAIGPPLSPLPLTPVKPRTPGRRKRRRINPRLSQQLFGTDSDTDGSEKAL</sequence>
<dbReference type="Proteomes" id="UP000075809">
    <property type="component" value="Unassembled WGS sequence"/>
</dbReference>
<dbReference type="EMBL" id="KQ982101">
    <property type="protein sequence ID" value="KYQ60024.1"/>
    <property type="molecule type" value="Genomic_DNA"/>
</dbReference>
<feature type="compositionally biased region" description="Basic residues" evidence="1">
    <location>
        <begin position="160"/>
        <end position="170"/>
    </location>
</feature>
<dbReference type="AlphaFoldDB" id="A0A151XHY9"/>
<accession>A0A151XHY9</accession>
<gene>
    <name evidence="2" type="ORF">ALC60_00936</name>
</gene>
<proteinExistence type="predicted"/>
<dbReference type="STRING" id="64791.A0A151XHY9"/>
<protein>
    <submittedName>
        <fullName evidence="2">Uncharacterized protein</fullName>
    </submittedName>
</protein>